<evidence type="ECO:0000313" key="3">
    <source>
        <dbReference type="Proteomes" id="UP001165122"/>
    </source>
</evidence>
<keyword evidence="1" id="KW-0732">Signal</keyword>
<evidence type="ECO:0000256" key="1">
    <source>
        <dbReference type="SAM" id="SignalP"/>
    </source>
</evidence>
<name>A0A9W7KRI7_9STRA</name>
<feature type="chain" id="PRO_5040844907" evidence="1">
    <location>
        <begin position="17"/>
        <end position="95"/>
    </location>
</feature>
<evidence type="ECO:0000313" key="2">
    <source>
        <dbReference type="EMBL" id="GMI09109.1"/>
    </source>
</evidence>
<protein>
    <submittedName>
        <fullName evidence="2">Uncharacterized protein</fullName>
    </submittedName>
</protein>
<feature type="signal peptide" evidence="1">
    <location>
        <begin position="1"/>
        <end position="16"/>
    </location>
</feature>
<comment type="caution">
    <text evidence="2">The sequence shown here is derived from an EMBL/GenBank/DDBJ whole genome shotgun (WGS) entry which is preliminary data.</text>
</comment>
<sequence>MKLLHLLSILLPLTKSEDPYLSTFIAHQSNLTTSPFLRLGIRSLTPLKSKPSTTYFIALPLTEVGESYYPGQSVLDAVWGGGSWSLRETAVAECE</sequence>
<dbReference type="AlphaFoldDB" id="A0A9W7KRI7"/>
<accession>A0A9W7KRI7</accession>
<proteinExistence type="predicted"/>
<reference evidence="3" key="1">
    <citation type="journal article" date="2023" name="Commun. Biol.">
        <title>Genome analysis of Parmales, the sister group of diatoms, reveals the evolutionary specialization of diatoms from phago-mixotrophs to photoautotrophs.</title>
        <authorList>
            <person name="Ban H."/>
            <person name="Sato S."/>
            <person name="Yoshikawa S."/>
            <person name="Yamada K."/>
            <person name="Nakamura Y."/>
            <person name="Ichinomiya M."/>
            <person name="Sato N."/>
            <person name="Blanc-Mathieu R."/>
            <person name="Endo H."/>
            <person name="Kuwata A."/>
            <person name="Ogata H."/>
        </authorList>
    </citation>
    <scope>NUCLEOTIDE SEQUENCE [LARGE SCALE GENOMIC DNA]</scope>
    <source>
        <strain evidence="3">NIES 3700</strain>
    </source>
</reference>
<dbReference type="Proteomes" id="UP001165122">
    <property type="component" value="Unassembled WGS sequence"/>
</dbReference>
<gene>
    <name evidence="2" type="ORF">TrLO_g6994</name>
</gene>
<organism evidence="2 3">
    <name type="scientific">Triparma laevis f. longispina</name>
    <dbReference type="NCBI Taxonomy" id="1714387"/>
    <lineage>
        <taxon>Eukaryota</taxon>
        <taxon>Sar</taxon>
        <taxon>Stramenopiles</taxon>
        <taxon>Ochrophyta</taxon>
        <taxon>Bolidophyceae</taxon>
        <taxon>Parmales</taxon>
        <taxon>Triparmaceae</taxon>
        <taxon>Triparma</taxon>
    </lineage>
</organism>
<dbReference type="EMBL" id="BRXW01000133">
    <property type="protein sequence ID" value="GMI09109.1"/>
    <property type="molecule type" value="Genomic_DNA"/>
</dbReference>
<keyword evidence="3" id="KW-1185">Reference proteome</keyword>